<dbReference type="InterPro" id="IPR054168">
    <property type="entry name" value="PG_1098_Fer"/>
</dbReference>
<gene>
    <name evidence="3" type="ORF">BSYN_21950</name>
</gene>
<evidence type="ECO:0008006" key="5">
    <source>
        <dbReference type="Google" id="ProtNLM"/>
    </source>
</evidence>
<dbReference type="InterPro" id="IPR041497">
    <property type="entry name" value="Thump-like"/>
</dbReference>
<feature type="domain" description="PG-1098 ferredoxin-like" evidence="2">
    <location>
        <begin position="277"/>
        <end position="320"/>
    </location>
</feature>
<dbReference type="InterPro" id="IPR029063">
    <property type="entry name" value="SAM-dependent_MTases_sf"/>
</dbReference>
<dbReference type="RefSeq" id="WP_353330845.1">
    <property type="nucleotide sequence ID" value="NZ_AP028055.1"/>
</dbReference>
<evidence type="ECO:0000313" key="4">
    <source>
        <dbReference type="Proteomes" id="UP001496674"/>
    </source>
</evidence>
<organism evidence="3 4">
    <name type="scientific">Bacteroides sedimenti</name>
    <dbReference type="NCBI Taxonomy" id="2136147"/>
    <lineage>
        <taxon>Bacteria</taxon>
        <taxon>Pseudomonadati</taxon>
        <taxon>Bacteroidota</taxon>
        <taxon>Bacteroidia</taxon>
        <taxon>Bacteroidales</taxon>
        <taxon>Bacteroidaceae</taxon>
        <taxon>Bacteroides</taxon>
    </lineage>
</organism>
<dbReference type="Gene3D" id="3.40.50.150">
    <property type="entry name" value="Vaccinia Virus protein VP39"/>
    <property type="match status" value="1"/>
</dbReference>
<dbReference type="Gene3D" id="1.10.10.1110">
    <property type="entry name" value="Methyltransferase PG1098, N-terminal domain"/>
    <property type="match status" value="1"/>
</dbReference>
<evidence type="ECO:0000313" key="3">
    <source>
        <dbReference type="EMBL" id="BEG99930.1"/>
    </source>
</evidence>
<dbReference type="SUPFAM" id="SSF53335">
    <property type="entry name" value="S-adenosyl-L-methionine-dependent methyltransferases"/>
    <property type="match status" value="1"/>
</dbReference>
<dbReference type="Proteomes" id="UP001496674">
    <property type="component" value="Chromosome"/>
</dbReference>
<dbReference type="Pfam" id="PF01135">
    <property type="entry name" value="PCMT"/>
    <property type="match status" value="1"/>
</dbReference>
<name>A0ABM8IIF4_9BACE</name>
<protein>
    <recommendedName>
        <fullName evidence="5">SAM-dependent methyltransferase</fullName>
    </recommendedName>
</protein>
<sequence length="393" mass="43950">MEVTNATIQFIREHLDDDTSKLALQAKKYPDVDMPFVINQIVGRKMAMEKIPSWGNKDGLLYPRHLSLEQCSSEATAKYKASLVKGDTMVDLTGGFGIDCAFLSANFRQAVYVERQQELCEIATSNFPLMGLSHIKVVNEDGVGYLSQMEPADLIFLDPARRDEKGGKVVAIADCEPDVARLSELLISKARQVMIKLSPMLDLSLALRDLPYAKEVHVVSVANECKEVLIILEKGAPDKEMAIHCINVLKNGEVQRYTFSKEQESEVCDYTDEIGTYLYESSASILKAGGYKSIANSFNLKKLHPNSHLYTSNIKQADFPGRCFECKSVFSLNKKELKTYLGDVKQANITIRNFPSTVADLRKKLRLSDGGDIYLFATTLKSEQKVLIKCHKI</sequence>
<keyword evidence="4" id="KW-1185">Reference proteome</keyword>
<evidence type="ECO:0000259" key="1">
    <source>
        <dbReference type="Pfam" id="PF18096"/>
    </source>
</evidence>
<dbReference type="Pfam" id="PF22013">
    <property type="entry name" value="PG_1098_Fer"/>
    <property type="match status" value="1"/>
</dbReference>
<dbReference type="Pfam" id="PF18096">
    <property type="entry name" value="Thump_like"/>
    <property type="match status" value="1"/>
</dbReference>
<proteinExistence type="predicted"/>
<feature type="domain" description="THUMP-like" evidence="1">
    <location>
        <begin position="321"/>
        <end position="392"/>
    </location>
</feature>
<accession>A0ABM8IIF4</accession>
<dbReference type="EMBL" id="AP028055">
    <property type="protein sequence ID" value="BEG99930.1"/>
    <property type="molecule type" value="Genomic_DNA"/>
</dbReference>
<evidence type="ECO:0000259" key="2">
    <source>
        <dbReference type="Pfam" id="PF22013"/>
    </source>
</evidence>
<reference evidence="3 4" key="1">
    <citation type="submission" date="2023-04" db="EMBL/GenBank/DDBJ databases">
        <title>Draft genome sequence of acteroides sedimenti strain YN3PY1.</title>
        <authorList>
            <person name="Yoshida N."/>
        </authorList>
    </citation>
    <scope>NUCLEOTIDE SEQUENCE [LARGE SCALE GENOMIC DNA]</scope>
    <source>
        <strain evidence="3 4">YN3PY1</strain>
    </source>
</reference>